<keyword evidence="5" id="KW-1185">Reference proteome</keyword>
<gene>
    <name evidence="4" type="ORF">OEA41_010458</name>
</gene>
<evidence type="ECO:0000313" key="5">
    <source>
        <dbReference type="Proteomes" id="UP001276659"/>
    </source>
</evidence>
<evidence type="ECO:0000313" key="4">
    <source>
        <dbReference type="EMBL" id="KAK3167331.1"/>
    </source>
</evidence>
<dbReference type="InterPro" id="IPR029058">
    <property type="entry name" value="AB_hydrolase_fold"/>
</dbReference>
<dbReference type="Pfam" id="PF13424">
    <property type="entry name" value="TPR_12"/>
    <property type="match status" value="4"/>
</dbReference>
<dbReference type="InterPro" id="IPR011990">
    <property type="entry name" value="TPR-like_helical_dom_sf"/>
</dbReference>
<keyword evidence="2" id="KW-0802">TPR repeat</keyword>
<dbReference type="SUPFAM" id="SSF52540">
    <property type="entry name" value="P-loop containing nucleoside triphosphate hydrolases"/>
    <property type="match status" value="1"/>
</dbReference>
<dbReference type="SUPFAM" id="SSF53474">
    <property type="entry name" value="alpha/beta-Hydrolases"/>
    <property type="match status" value="1"/>
</dbReference>
<dbReference type="Proteomes" id="UP001276659">
    <property type="component" value="Unassembled WGS sequence"/>
</dbReference>
<dbReference type="InterPro" id="IPR019734">
    <property type="entry name" value="TPR_rpt"/>
</dbReference>
<dbReference type="EMBL" id="JASNWA010000011">
    <property type="protein sequence ID" value="KAK3167331.1"/>
    <property type="molecule type" value="Genomic_DNA"/>
</dbReference>
<comment type="similarity">
    <text evidence="1">Belongs to the putative lipase ROG1 family.</text>
</comment>
<evidence type="ECO:0000259" key="3">
    <source>
        <dbReference type="Pfam" id="PF05057"/>
    </source>
</evidence>
<reference evidence="4" key="1">
    <citation type="submission" date="2022-11" db="EMBL/GenBank/DDBJ databases">
        <title>Chromosomal genome sequence assembly and mating type (MAT) locus characterization of the leprose asexual lichenized fungus Lepraria neglecta (Nyl.) Erichsen.</title>
        <authorList>
            <person name="Allen J.L."/>
            <person name="Pfeffer B."/>
        </authorList>
    </citation>
    <scope>NUCLEOTIDE SEQUENCE</scope>
    <source>
        <strain evidence="4">Allen 5258</strain>
    </source>
</reference>
<comment type="caution">
    <text evidence="4">The sequence shown here is derived from an EMBL/GenBank/DDBJ whole genome shotgun (WGS) entry which is preliminary data.</text>
</comment>
<organism evidence="4 5">
    <name type="scientific">Lepraria neglecta</name>
    <dbReference type="NCBI Taxonomy" id="209136"/>
    <lineage>
        <taxon>Eukaryota</taxon>
        <taxon>Fungi</taxon>
        <taxon>Dikarya</taxon>
        <taxon>Ascomycota</taxon>
        <taxon>Pezizomycotina</taxon>
        <taxon>Lecanoromycetes</taxon>
        <taxon>OSLEUM clade</taxon>
        <taxon>Lecanoromycetidae</taxon>
        <taxon>Lecanorales</taxon>
        <taxon>Lecanorineae</taxon>
        <taxon>Stereocaulaceae</taxon>
        <taxon>Lepraria</taxon>
    </lineage>
</organism>
<protein>
    <recommendedName>
        <fullName evidence="3">DUF676 domain-containing protein</fullName>
    </recommendedName>
</protein>
<dbReference type="PROSITE" id="PS50005">
    <property type="entry name" value="TPR"/>
    <property type="match status" value="1"/>
</dbReference>
<evidence type="ECO:0000256" key="1">
    <source>
        <dbReference type="ARBA" id="ARBA00007920"/>
    </source>
</evidence>
<accession>A0AAD9YXW8</accession>
<name>A0AAD9YXW8_9LECA</name>
<dbReference type="Gene3D" id="1.25.40.10">
    <property type="entry name" value="Tetratricopeptide repeat domain"/>
    <property type="match status" value="4"/>
</dbReference>
<proteinExistence type="inferred from homology"/>
<dbReference type="PANTHER" id="PTHR46082:SF6">
    <property type="entry name" value="AAA+ ATPASE DOMAIN-CONTAINING PROTEIN-RELATED"/>
    <property type="match status" value="1"/>
</dbReference>
<feature type="repeat" description="TPR" evidence="2">
    <location>
        <begin position="1213"/>
        <end position="1246"/>
    </location>
</feature>
<dbReference type="Gene3D" id="3.40.50.1820">
    <property type="entry name" value="alpha/beta hydrolase"/>
    <property type="match status" value="1"/>
</dbReference>
<dbReference type="PANTHER" id="PTHR46082">
    <property type="entry name" value="ATP/GTP-BINDING PROTEIN-RELATED"/>
    <property type="match status" value="1"/>
</dbReference>
<dbReference type="SMART" id="SM00028">
    <property type="entry name" value="TPR"/>
    <property type="match status" value="5"/>
</dbReference>
<dbReference type="Pfam" id="PF05057">
    <property type="entry name" value="DUF676"/>
    <property type="match status" value="1"/>
</dbReference>
<dbReference type="Pfam" id="PF13374">
    <property type="entry name" value="TPR_10"/>
    <property type="match status" value="4"/>
</dbReference>
<dbReference type="SUPFAM" id="SSF48452">
    <property type="entry name" value="TPR-like"/>
    <property type="match status" value="3"/>
</dbReference>
<dbReference type="InterPro" id="IPR027417">
    <property type="entry name" value="P-loop_NTPase"/>
</dbReference>
<dbReference type="InterPro" id="IPR053137">
    <property type="entry name" value="NLR-like"/>
</dbReference>
<sequence>MDACGTPEQPIKRFGLTEVYVPADVATADVVFIHGLNGNPHDTWTSEISHNFWPAQLLPCHLQEEKARILVYGYDADIVSFTDGVSSDKIHNHAEHLVAELAANRSVRKARERLIIFVAYSLGGFVLKRALIYSSEICGSYTEYLRSIFVSTYGIIFLGTPHKGMDTMRWRSRLEAVCQVAIPNDVVDHSSYLVDALKSNNQTLQNIDRQFIQLSSHFHLYFFHEGKPTDIGNKKEYIVDEGSASPNIQDVERAVIQQDHLHMCKFESNNTPGFELLAEGIQRYASRAPGTISLRWGLEKADRLAKRRAQAEELYPDIANRSDIVGLSKSTPPAWYPLTGYSKSQIALEYAYRSIKLTGKISVIWVDASSELTFQTGLMAFAEQAGFQNATSTQATMMSQARIWLEKTHNKWLLIIDNADDERIFDKTITISKTAATGIVSEKVSLLSYIPRCANSAIIFTTRNGQAANRLTAVGDVVEVPALDKEGGRRLLTKKLGVLEANLESTAEDLLSLLCYLPLAIVQAAAYIRSRVITITDYISLFEENENDSSKLLNEDFEDTARSMESKNAVLKTWIISFKQIERYHRRSADLLFRISFYSHQRIPSTLLYTGGSKADYITDLGVVKSFSLVSRSDLYGAVDLHRVVQICTRAWLRSISEESKWASEATRVASLSFPEDDVDNWAHCATLLPHALAVLECQISNEARAAQATLQAHVGSYLVSQGKYDEAVSWHRRALATRQSELGGTDYRTLQSSESLGKALWRCGEFEAARTLLCRSLKSCETELGIEHKDTLKTCATLSDVCWDLGLFKATEELNKRALEGRRRVLGDKHRDTLDSESNVAVFQWFHGDYFAALKTAREHLLRVQSSTKDLRPESLRALDLIASLEEALGVFESAQHHFSKLLEGQLSLLGPDHPENAKLMSRLANIYAFQRKFQEAYRYGNDAYELSKRVLGQTHPQTISSLQDLAMIYENDGKFTLAEECLLLCLEYTRKRSGDKSPIFHCVSIQLANLWRVVRRYKEAEQTVRQVLSDLVEQLGARHPNTMQATNSLVLTLRDQCTFEEAERINRELLEDQKETLGPKHPSTLTSASILALVLQDQRQYEEAEQVNRQVLADRKEVLGPKHPSTLTSASNLASVLQDQRQYEEAEQVNRQVLADRKEVLGPKHPDTLDTRVELARIFTIQKKYSESEDFTRQVLKDLEEGLGRDHLTTLRAMNNLGVVYWYLNKYEEAEELTRQALEGEKAFFAGNSPRILNTTANLAAILGSRKDYKAAEDLSRQVLEARKKVLGKQHPDTLTSVDNLAGLLQDQGRYTDTEELYRTSMNNLAEVLSSRGNYEEAEHRSSTSTKRIKNWLQRPLQSAASFLFRPYSTSNRKDQSTRLFTISSVFRQRNEREMGQQLNRDGRRRSRIR</sequence>
<dbReference type="InterPro" id="IPR007751">
    <property type="entry name" value="DUF676_lipase-like"/>
</dbReference>
<evidence type="ECO:0000256" key="2">
    <source>
        <dbReference type="PROSITE-ProRule" id="PRU00339"/>
    </source>
</evidence>
<dbReference type="Gene3D" id="3.40.50.300">
    <property type="entry name" value="P-loop containing nucleotide triphosphate hydrolases"/>
    <property type="match status" value="1"/>
</dbReference>
<feature type="domain" description="DUF676" evidence="3">
    <location>
        <begin position="30"/>
        <end position="169"/>
    </location>
</feature>